<dbReference type="GO" id="GO:0005886">
    <property type="term" value="C:plasma membrane"/>
    <property type="evidence" value="ECO:0007669"/>
    <property type="project" value="TreeGrafter"/>
</dbReference>
<evidence type="ECO:0000259" key="2">
    <source>
        <dbReference type="PROSITE" id="PS50010"/>
    </source>
</evidence>
<dbReference type="PROSITE" id="PS50010">
    <property type="entry name" value="DH_2"/>
    <property type="match status" value="1"/>
</dbReference>
<feature type="region of interest" description="Disordered" evidence="1">
    <location>
        <begin position="739"/>
        <end position="796"/>
    </location>
</feature>
<feature type="compositionally biased region" description="Basic and acidic residues" evidence="1">
    <location>
        <begin position="1750"/>
        <end position="1768"/>
    </location>
</feature>
<feature type="region of interest" description="Disordered" evidence="1">
    <location>
        <begin position="1120"/>
        <end position="1149"/>
    </location>
</feature>
<dbReference type="SUPFAM" id="SSF50156">
    <property type="entry name" value="PDZ domain-like"/>
    <property type="match status" value="1"/>
</dbReference>
<dbReference type="PANTHER" id="PTHR46848">
    <property type="entry name" value="REGULATOR OF G-PROTEIN SIGNALING 3"/>
    <property type="match status" value="1"/>
</dbReference>
<dbReference type="InterPro" id="IPR000219">
    <property type="entry name" value="DH_dom"/>
</dbReference>
<evidence type="ECO:0000313" key="5">
    <source>
        <dbReference type="Proteomes" id="UP001487740"/>
    </source>
</evidence>
<feature type="region of interest" description="Disordered" evidence="1">
    <location>
        <begin position="808"/>
        <end position="847"/>
    </location>
</feature>
<feature type="region of interest" description="Disordered" evidence="1">
    <location>
        <begin position="1298"/>
        <end position="1318"/>
    </location>
</feature>
<dbReference type="GO" id="GO:0005085">
    <property type="term" value="F:guanyl-nucleotide exchange factor activity"/>
    <property type="evidence" value="ECO:0007669"/>
    <property type="project" value="InterPro"/>
</dbReference>
<feature type="region of interest" description="Disordered" evidence="1">
    <location>
        <begin position="981"/>
        <end position="1108"/>
    </location>
</feature>
<dbReference type="InterPro" id="IPR035899">
    <property type="entry name" value="DBL_dom_sf"/>
</dbReference>
<sequence length="1858" mass="202788">MSFNVAHICTKRVHGWFRLLTETLGRRKHFAVSFLNASQDSTASSKTKMEEVIVLSDDPAPARDTAPPAVPSGASQPQKPPGQTPYTITVLLTRGNEGFGFSVAWTKPPRNALGLRAGDYIIFVSHYNVVKSSEDDVLQMIRECGDVLPLEVYRRGVSKHPRGLVNGYAPSAAPLPPPINDNETHPRKKLSHISFTSEVLGLLWLSRKENAAEDRQTLVFSIINSEQAFSNACRFGVERYLIPLTFRGDLITTTQHEQLFNNMDQLMDLSETLVDRLMGNTDDAIGDRVGMAYYQLVEELVQQYTQYLAGLPEADQVLALKLQEQDFNEFLHEPPVPRKKPDITSFIHKPAEHLREILGLLTQVYTTSAGHPDNAHLDAVLDRLKSCYRGVTSQQNIMEPSPPAPLPPPTALQTPPPTTTSRPAAPLRPPLISVADIEQRLVFTKFTQPFRLNDGKRQWVFGGELYKFEGRHLKQYWAMLFTDLLLFTKINRDRVIFVMEDPVPLASVCQAIFNVKKKATEFRLIVDIGVRVPGSEAGYLNSPSTTRRRRGSTTSTSSSGRANKRTLVIRAPTIDLKATWNNLINRQLYECQLGASSPLSDYGTSLARAASTDGVPAISPASSRFSSSVGDLRRGGGQEEGVLVVDLGQGRARGPPAASSSSTSCFKSRKLQIRQGEVEEELELADEDDEYSAPLHPSSAPVSPPISAPVSAPVSPPTTAPRVKLTPATPPEFQFVVEHDDPRTAPRSIKPSKAAKVKRGKGGGGRTGGGGRSGGGGRKRGSRPGRSGGGGIVTGPVEEVILNLDSEQPTAAASPANHHPEDAEVFEDEENEEQYDDEDDEDDGIVIEDDKTGLKSRLAPKKTLGGKVKDKLFPNRHLPKVKKMDRAKKVEKYVDSLVVEDLNHRGRVTPVLPGEDRLTHEDFTRTRNRILQTRPKNFHEGAEEIITLESPPPQRRTEVDLRAEQGARRSEMRLEGIDDVPQRPPVLAQDSFTAPATVLSPEDYEDYIGEPVEKDYPELAGPVEPPRPATPVSPPPSLPPQDSFDYAPQEPVAPEPEEIPQYYCEEPPPAPEPAPLAVEEATPSGPLSGSASMNFMDDHSPTNGNGDFYRRCVARCPRQPPRPACGSFSLASSSSPVTTPSGCSRGLPRSPPIHLLNNNESINSFASHFRTSCVASSDLVSGGEKRPKRTVSVSSSSANDSSRNNSTSASEHSSMSISSASSSVSNVNKNRTKLFLPTSTTSLPEISVEPPTPQAPKPKDVIDRENKIKYDLLVPGYRSMFLTVPGVDDDCSDRFLPKYSLDSDDDDDSSSEEDDDVVHKPKVLGSLTGLAEGRGLKRYGSSCDIAKLAKSFPEEEAYQQYTQNDYCDDDYNGNFNANHRMSKVGGTGSGPFVAGKLAMFEKVVEEEHQKFIEGQEVRKRIFRAPRKSGEYIEKFYSPQVISSVDARAIDRNQNPARPGDVETPYGGHTSPRRTSTSNYTYRSSDSSNVYTSKPSSPLPRATSPPTKPISPPLTSRLSSSRARSPSPVAKSPSPVARSPSPSGRSSSPSARAPSAAASSNYHDDYDLYPERPMSPTSTLYKAETRQVTPAHGGIRLGSGSEPRTSPDAGRQRLGYQESLEQRTDEVLEMLDMSYLDEAPAPSRHSRSSASPPPAARGREEVTRSSASRSPPPDLSFDQLDDVFDIEEEDVMGSTTSLGQKKRSAPRPPTPPHGAAASPPAEGKLGAFFKGKLGKDSSAPKEKKEKKKDKKDKGKDKEKKEKVKKEEKGATGGAAGGKRFQLFGGAKKASEPQSPTQDSPQASPKKDKGGGKRRLFGRGKENFLGRSPQVQQTSDPQVARMTGGSFDQESISFEDDEYI</sequence>
<evidence type="ECO:0000313" key="4">
    <source>
        <dbReference type="EMBL" id="KAK8383119.1"/>
    </source>
</evidence>
<organism evidence="4 5">
    <name type="scientific">Scylla paramamosain</name>
    <name type="common">Mud crab</name>
    <dbReference type="NCBI Taxonomy" id="85552"/>
    <lineage>
        <taxon>Eukaryota</taxon>
        <taxon>Metazoa</taxon>
        <taxon>Ecdysozoa</taxon>
        <taxon>Arthropoda</taxon>
        <taxon>Crustacea</taxon>
        <taxon>Multicrustacea</taxon>
        <taxon>Malacostraca</taxon>
        <taxon>Eumalacostraca</taxon>
        <taxon>Eucarida</taxon>
        <taxon>Decapoda</taxon>
        <taxon>Pleocyemata</taxon>
        <taxon>Brachyura</taxon>
        <taxon>Eubrachyura</taxon>
        <taxon>Portunoidea</taxon>
        <taxon>Portunidae</taxon>
        <taxon>Portuninae</taxon>
        <taxon>Scylla</taxon>
    </lineage>
</organism>
<feature type="domain" description="DH" evidence="2">
    <location>
        <begin position="214"/>
        <end position="394"/>
    </location>
</feature>
<feature type="compositionally biased region" description="Acidic residues" evidence="1">
    <location>
        <begin position="1302"/>
        <end position="1316"/>
    </location>
</feature>
<dbReference type="Gene3D" id="2.30.29.30">
    <property type="entry name" value="Pleckstrin-homology domain (PH domain)/Phosphotyrosine-binding domain (PTB)"/>
    <property type="match status" value="1"/>
</dbReference>
<feature type="compositionally biased region" description="Low complexity" evidence="1">
    <location>
        <begin position="619"/>
        <end position="628"/>
    </location>
</feature>
<reference evidence="4 5" key="1">
    <citation type="submission" date="2023-03" db="EMBL/GenBank/DDBJ databases">
        <title>High-quality genome of Scylla paramamosain provides insights in environmental adaptation.</title>
        <authorList>
            <person name="Zhang L."/>
        </authorList>
    </citation>
    <scope>NUCLEOTIDE SEQUENCE [LARGE SCALE GENOMIC DNA]</scope>
    <source>
        <strain evidence="4">LZ_2023a</strain>
        <tissue evidence="4">Muscle</tissue>
    </source>
</reference>
<name>A0AAW0T665_SCYPA</name>
<evidence type="ECO:0000256" key="1">
    <source>
        <dbReference type="SAM" id="MobiDB-lite"/>
    </source>
</evidence>
<dbReference type="InterPro" id="IPR001849">
    <property type="entry name" value="PH_domain"/>
</dbReference>
<comment type="caution">
    <text evidence="4">The sequence shown here is derived from an EMBL/GenBank/DDBJ whole genome shotgun (WGS) entry which is preliminary data.</text>
</comment>
<dbReference type="GO" id="GO:0005634">
    <property type="term" value="C:nucleus"/>
    <property type="evidence" value="ECO:0007669"/>
    <property type="project" value="TreeGrafter"/>
</dbReference>
<dbReference type="InterPro" id="IPR001478">
    <property type="entry name" value="PDZ"/>
</dbReference>
<feature type="compositionally biased region" description="Polar residues" evidence="1">
    <location>
        <begin position="1790"/>
        <end position="1801"/>
    </location>
</feature>
<dbReference type="Pfam" id="PF00621">
    <property type="entry name" value="RhoGEF"/>
    <property type="match status" value="1"/>
</dbReference>
<gene>
    <name evidence="4" type="ORF">O3P69_011560</name>
</gene>
<accession>A0AAW0T665</accession>
<dbReference type="InterPro" id="IPR036034">
    <property type="entry name" value="PDZ_sf"/>
</dbReference>
<dbReference type="PROSITE" id="PS50106">
    <property type="entry name" value="PDZ"/>
    <property type="match status" value="1"/>
</dbReference>
<feature type="domain" description="PDZ" evidence="3">
    <location>
        <begin position="114"/>
        <end position="156"/>
    </location>
</feature>
<evidence type="ECO:0000259" key="3">
    <source>
        <dbReference type="PROSITE" id="PS50106"/>
    </source>
</evidence>
<dbReference type="SUPFAM" id="SSF50729">
    <property type="entry name" value="PH domain-like"/>
    <property type="match status" value="1"/>
</dbReference>
<feature type="region of interest" description="Disordered" evidence="1">
    <location>
        <begin position="57"/>
        <end position="85"/>
    </location>
</feature>
<dbReference type="EMBL" id="JARAKH010000038">
    <property type="protein sequence ID" value="KAK8383119.1"/>
    <property type="molecule type" value="Genomic_DNA"/>
</dbReference>
<feature type="compositionally biased region" description="Low complexity" evidence="1">
    <location>
        <begin position="552"/>
        <end position="561"/>
    </location>
</feature>
<feature type="region of interest" description="Disordered" evidence="1">
    <location>
        <begin position="650"/>
        <end position="727"/>
    </location>
</feature>
<dbReference type="Gene3D" id="1.20.900.10">
    <property type="entry name" value="Dbl homology (DH) domain"/>
    <property type="match status" value="1"/>
</dbReference>
<feature type="compositionally biased region" description="Low complexity" evidence="1">
    <location>
        <begin position="1512"/>
        <end position="1559"/>
    </location>
</feature>
<feature type="region of interest" description="Disordered" evidence="1">
    <location>
        <begin position="612"/>
        <end position="636"/>
    </location>
</feature>
<keyword evidence="5" id="KW-1185">Reference proteome</keyword>
<feature type="compositionally biased region" description="Pro residues" evidence="1">
    <location>
        <begin position="1023"/>
        <end position="1039"/>
    </location>
</feature>
<dbReference type="PANTHER" id="PTHR46848:SF1">
    <property type="entry name" value="REGULATOR OF G-PROTEIN SIGNALING 3"/>
    <property type="match status" value="1"/>
</dbReference>
<feature type="region of interest" description="Disordered" evidence="1">
    <location>
        <begin position="1451"/>
        <end position="1858"/>
    </location>
</feature>
<dbReference type="Proteomes" id="UP001487740">
    <property type="component" value="Unassembled WGS sequence"/>
</dbReference>
<feature type="region of interest" description="Disordered" evidence="1">
    <location>
        <begin position="1177"/>
        <end position="1223"/>
    </location>
</feature>
<feature type="compositionally biased region" description="Acidic residues" evidence="1">
    <location>
        <begin position="823"/>
        <end position="847"/>
    </location>
</feature>
<feature type="compositionally biased region" description="Pro residues" evidence="1">
    <location>
        <begin position="400"/>
        <end position="418"/>
    </location>
</feature>
<feature type="compositionally biased region" description="Low complexity" evidence="1">
    <location>
        <begin position="57"/>
        <end position="67"/>
    </location>
</feature>
<dbReference type="SMART" id="SM00325">
    <property type="entry name" value="RhoGEF"/>
    <property type="match status" value="1"/>
</dbReference>
<dbReference type="SUPFAM" id="SSF48065">
    <property type="entry name" value="DBL homology domain (DH-domain)"/>
    <property type="match status" value="1"/>
</dbReference>
<protein>
    <submittedName>
        <fullName evidence="4">Uncharacterized protein</fullName>
    </submittedName>
</protein>
<feature type="compositionally biased region" description="Low complexity" evidence="1">
    <location>
        <begin position="1191"/>
        <end position="1223"/>
    </location>
</feature>
<feature type="region of interest" description="Disordered" evidence="1">
    <location>
        <begin position="539"/>
        <end position="564"/>
    </location>
</feature>
<dbReference type="Gene3D" id="2.30.42.10">
    <property type="match status" value="1"/>
</dbReference>
<feature type="compositionally biased region" description="Low complexity" evidence="1">
    <location>
        <begin position="1472"/>
        <end position="1488"/>
    </location>
</feature>
<feature type="compositionally biased region" description="Low complexity" evidence="1">
    <location>
        <begin position="650"/>
        <end position="662"/>
    </location>
</feature>
<feature type="compositionally biased region" description="Acidic residues" evidence="1">
    <location>
        <begin position="1678"/>
        <end position="1690"/>
    </location>
</feature>
<dbReference type="InterPro" id="IPR011993">
    <property type="entry name" value="PH-like_dom_sf"/>
</dbReference>
<feature type="compositionally biased region" description="Acidic residues" evidence="1">
    <location>
        <begin position="678"/>
        <end position="691"/>
    </location>
</feature>
<dbReference type="SMART" id="SM00233">
    <property type="entry name" value="PH"/>
    <property type="match status" value="1"/>
</dbReference>
<proteinExistence type="predicted"/>
<feature type="compositionally biased region" description="Basic and acidic residues" evidence="1">
    <location>
        <begin position="1732"/>
        <end position="1742"/>
    </location>
</feature>
<feature type="compositionally biased region" description="Gly residues" evidence="1">
    <location>
        <begin position="762"/>
        <end position="776"/>
    </location>
</feature>
<feature type="compositionally biased region" description="Low complexity" evidence="1">
    <location>
        <begin position="1124"/>
        <end position="1144"/>
    </location>
</feature>
<feature type="region of interest" description="Disordered" evidence="1">
    <location>
        <begin position="395"/>
        <end position="426"/>
    </location>
</feature>